<dbReference type="SUPFAM" id="SSF82784">
    <property type="entry name" value="OsmC-like"/>
    <property type="match status" value="1"/>
</dbReference>
<dbReference type="InterPro" id="IPR003718">
    <property type="entry name" value="OsmC/Ohr_fam"/>
</dbReference>
<comment type="caution">
    <text evidence="1">The sequence shown here is derived from an EMBL/GenBank/DDBJ whole genome shotgun (WGS) entry which is preliminary data.</text>
</comment>
<dbReference type="InterPro" id="IPR036102">
    <property type="entry name" value="OsmC/Ohrsf"/>
</dbReference>
<protein>
    <submittedName>
        <fullName evidence="1">Organic hydroperoxide reductase OsmC/OhrA</fullName>
    </submittedName>
</protein>
<dbReference type="InterPro" id="IPR015946">
    <property type="entry name" value="KH_dom-like_a/b"/>
</dbReference>
<dbReference type="Gene3D" id="3.30.300.20">
    <property type="match status" value="1"/>
</dbReference>
<dbReference type="PANTHER" id="PTHR42830:SF2">
    <property type="entry name" value="OSMC_OHR FAMILY PROTEIN"/>
    <property type="match status" value="1"/>
</dbReference>
<dbReference type="Proteomes" id="UP000237752">
    <property type="component" value="Unassembled WGS sequence"/>
</dbReference>
<dbReference type="InterPro" id="IPR052707">
    <property type="entry name" value="OsmC_Ohr_Peroxiredoxin"/>
</dbReference>
<name>A0A2T1A3L3_9ACTN</name>
<evidence type="ECO:0000313" key="2">
    <source>
        <dbReference type="Proteomes" id="UP000237752"/>
    </source>
</evidence>
<dbReference type="Pfam" id="PF02566">
    <property type="entry name" value="OsmC"/>
    <property type="match status" value="1"/>
</dbReference>
<gene>
    <name evidence="1" type="ORF">CLV47_103234</name>
</gene>
<keyword evidence="2" id="KW-1185">Reference proteome</keyword>
<dbReference type="EMBL" id="PVUE01000003">
    <property type="protein sequence ID" value="PRZ43176.1"/>
    <property type="molecule type" value="Genomic_DNA"/>
</dbReference>
<evidence type="ECO:0000313" key="1">
    <source>
        <dbReference type="EMBL" id="PRZ43176.1"/>
    </source>
</evidence>
<reference evidence="1 2" key="1">
    <citation type="submission" date="2018-03" db="EMBL/GenBank/DDBJ databases">
        <title>Genomic Encyclopedia of Archaeal and Bacterial Type Strains, Phase II (KMG-II): from individual species to whole genera.</title>
        <authorList>
            <person name="Goeker M."/>
        </authorList>
    </citation>
    <scope>NUCLEOTIDE SEQUENCE [LARGE SCALE GENOMIC DNA]</scope>
    <source>
        <strain evidence="1 2">DSM 100065</strain>
    </source>
</reference>
<organism evidence="1 2">
    <name type="scientific">Antricoccus suffuscus</name>
    <dbReference type="NCBI Taxonomy" id="1629062"/>
    <lineage>
        <taxon>Bacteria</taxon>
        <taxon>Bacillati</taxon>
        <taxon>Actinomycetota</taxon>
        <taxon>Actinomycetes</taxon>
        <taxon>Geodermatophilales</taxon>
        <taxon>Antricoccaceae</taxon>
        <taxon>Antricoccus</taxon>
    </lineage>
</organism>
<dbReference type="PANTHER" id="PTHR42830">
    <property type="entry name" value="OSMOTICALLY INDUCIBLE FAMILY PROTEIN"/>
    <property type="match status" value="1"/>
</dbReference>
<dbReference type="AlphaFoldDB" id="A0A2T1A3L3"/>
<sequence>MWTGNRGTGTSAYREFGREHDIISAGRPTLAGSADPAFRGDPERWNPEDFLVAALAECHMLTFLHLAALGGVIVTEYVDTATGTMEMNNDGSGQFAEVTLHPVVTVQDESMREKAMSLHHPAGEMCFIARSVNFPVNHDGTVVVTS</sequence>
<accession>A0A2T1A3L3</accession>
<proteinExistence type="predicted"/>